<sequence length="83" mass="9407">MKQREMSVESVTETPELRIKSLHFTPEPTITGASSLLLMVPFSRIEAPSIMAQFPILTFFMLPQFTIFTFDPTVPVLDFNEVA</sequence>
<proteinExistence type="predicted"/>
<protein>
    <submittedName>
        <fullName evidence="1">Uncharacterized protein</fullName>
    </submittedName>
</protein>
<evidence type="ECO:0000313" key="1">
    <source>
        <dbReference type="EMBL" id="MPN25901.1"/>
    </source>
</evidence>
<accession>A0A645GG26</accession>
<name>A0A645GG26_9ZZZZ</name>
<dbReference type="EMBL" id="VSSQ01075252">
    <property type="protein sequence ID" value="MPN25901.1"/>
    <property type="molecule type" value="Genomic_DNA"/>
</dbReference>
<comment type="caution">
    <text evidence="1">The sequence shown here is derived from an EMBL/GenBank/DDBJ whole genome shotgun (WGS) entry which is preliminary data.</text>
</comment>
<dbReference type="AlphaFoldDB" id="A0A645GG26"/>
<organism evidence="1">
    <name type="scientific">bioreactor metagenome</name>
    <dbReference type="NCBI Taxonomy" id="1076179"/>
    <lineage>
        <taxon>unclassified sequences</taxon>
        <taxon>metagenomes</taxon>
        <taxon>ecological metagenomes</taxon>
    </lineage>
</organism>
<gene>
    <name evidence="1" type="ORF">SDC9_173322</name>
</gene>
<reference evidence="1" key="1">
    <citation type="submission" date="2019-08" db="EMBL/GenBank/DDBJ databases">
        <authorList>
            <person name="Kucharzyk K."/>
            <person name="Murdoch R.W."/>
            <person name="Higgins S."/>
            <person name="Loffler F."/>
        </authorList>
    </citation>
    <scope>NUCLEOTIDE SEQUENCE</scope>
</reference>